<evidence type="ECO:0000313" key="8">
    <source>
        <dbReference type="EMBL" id="KAK7484749.1"/>
    </source>
</evidence>
<keyword evidence="4" id="KW-0735">Signal-anchor</keyword>
<evidence type="ECO:0000256" key="3">
    <source>
        <dbReference type="ARBA" id="ARBA00022692"/>
    </source>
</evidence>
<accession>A0ABD0KC82</accession>
<dbReference type="Gene3D" id="2.60.40.1660">
    <property type="entry name" value="Na, k-atpase alpha subunit"/>
    <property type="match status" value="1"/>
</dbReference>
<proteinExistence type="inferred from homology"/>
<evidence type="ECO:0000256" key="6">
    <source>
        <dbReference type="ARBA" id="ARBA00023136"/>
    </source>
</evidence>
<dbReference type="GO" id="GO:0016020">
    <property type="term" value="C:membrane"/>
    <property type="evidence" value="ECO:0007669"/>
    <property type="project" value="UniProtKB-SubCell"/>
</dbReference>
<comment type="subcellular location">
    <subcellularLocation>
        <location evidence="1">Membrane</location>
        <topology evidence="1">Single-pass type II membrane protein</topology>
    </subcellularLocation>
</comment>
<dbReference type="Pfam" id="PF00287">
    <property type="entry name" value="Na_K-ATPase"/>
    <property type="match status" value="1"/>
</dbReference>
<keyword evidence="9" id="KW-1185">Reference proteome</keyword>
<dbReference type="InterPro" id="IPR038702">
    <property type="entry name" value="Na/K_ATPase_sub_beta_sf"/>
</dbReference>
<keyword evidence="3 7" id="KW-0812">Transmembrane</keyword>
<protein>
    <submittedName>
        <fullName evidence="8">Uncharacterized protein</fullName>
    </submittedName>
</protein>
<dbReference type="InterPro" id="IPR000402">
    <property type="entry name" value="Na/K_ATPase_sub_beta"/>
</dbReference>
<reference evidence="8 9" key="1">
    <citation type="journal article" date="2023" name="Sci. Data">
        <title>Genome assembly of the Korean intertidal mud-creeper Batillaria attramentaria.</title>
        <authorList>
            <person name="Patra A.K."/>
            <person name="Ho P.T."/>
            <person name="Jun S."/>
            <person name="Lee S.J."/>
            <person name="Kim Y."/>
            <person name="Won Y.J."/>
        </authorList>
    </citation>
    <scope>NUCLEOTIDE SEQUENCE [LARGE SCALE GENOMIC DNA]</scope>
    <source>
        <strain evidence="8">Wonlab-2016</strain>
    </source>
</reference>
<dbReference type="PANTHER" id="PTHR11523:SF28">
    <property type="entry name" value="NA_K-ATPASE BETA SUBUNIT ISOFORM 4-RELATED"/>
    <property type="match status" value="1"/>
</dbReference>
<evidence type="ECO:0000256" key="4">
    <source>
        <dbReference type="ARBA" id="ARBA00022968"/>
    </source>
</evidence>
<dbReference type="EMBL" id="JACVVK020000205">
    <property type="protein sequence ID" value="KAK7484749.1"/>
    <property type="molecule type" value="Genomic_DNA"/>
</dbReference>
<organism evidence="8 9">
    <name type="scientific">Batillaria attramentaria</name>
    <dbReference type="NCBI Taxonomy" id="370345"/>
    <lineage>
        <taxon>Eukaryota</taxon>
        <taxon>Metazoa</taxon>
        <taxon>Spiralia</taxon>
        <taxon>Lophotrochozoa</taxon>
        <taxon>Mollusca</taxon>
        <taxon>Gastropoda</taxon>
        <taxon>Caenogastropoda</taxon>
        <taxon>Sorbeoconcha</taxon>
        <taxon>Cerithioidea</taxon>
        <taxon>Batillariidae</taxon>
        <taxon>Batillaria</taxon>
    </lineage>
</organism>
<evidence type="ECO:0000256" key="7">
    <source>
        <dbReference type="SAM" id="Phobius"/>
    </source>
</evidence>
<gene>
    <name evidence="8" type="ORF">BaRGS_00024034</name>
</gene>
<keyword evidence="5 7" id="KW-1133">Transmembrane helix</keyword>
<evidence type="ECO:0000256" key="1">
    <source>
        <dbReference type="ARBA" id="ARBA00004606"/>
    </source>
</evidence>
<comment type="caution">
    <text evidence="8">The sequence shown here is derived from an EMBL/GenBank/DDBJ whole genome shotgun (WGS) entry which is preliminary data.</text>
</comment>
<evidence type="ECO:0000313" key="9">
    <source>
        <dbReference type="Proteomes" id="UP001519460"/>
    </source>
</evidence>
<feature type="transmembrane region" description="Helical" evidence="7">
    <location>
        <begin position="40"/>
        <end position="61"/>
    </location>
</feature>
<name>A0ABD0KC82_9CAEN</name>
<dbReference type="Proteomes" id="UP001519460">
    <property type="component" value="Unassembled WGS sequence"/>
</dbReference>
<dbReference type="PANTHER" id="PTHR11523">
    <property type="entry name" value="SODIUM/POTASSIUM-DEPENDENT ATPASE BETA SUBUNIT"/>
    <property type="match status" value="1"/>
</dbReference>
<sequence length="301" mass="33768">MSGQAPTIGDRLRSFGLFIWNGEEKQFLGRGGRSWAQIGLFYLIYYACLAGFWIGLLSVFYKTLDVTNPKLTGDASLLKGNPGMGFQPMPDVEYTLIRFREDKATYKAHVDSIKKVLKPYIQAAANSTNADCSQPGYEPSDDEACAVSMAALLAGCNEDNDFGYALDPPRPCVLLRLNKIFDWMPQEYTEDNIADAGVDEELQQKILMDPKLIYIQCTGENPADVDNIGTNITYYPAQGFPHYYYPFKNQKGYLSPLVFVQFNSVRPNVAMMLECRALAPNINFDRQDKEGGVHFELLVDP</sequence>
<comment type="similarity">
    <text evidence="2">Belongs to the X(+)/potassium ATPases subunit beta family.</text>
</comment>
<evidence type="ECO:0000256" key="5">
    <source>
        <dbReference type="ARBA" id="ARBA00022989"/>
    </source>
</evidence>
<evidence type="ECO:0000256" key="2">
    <source>
        <dbReference type="ARBA" id="ARBA00005876"/>
    </source>
</evidence>
<dbReference type="AlphaFoldDB" id="A0ABD0KC82"/>
<keyword evidence="6 7" id="KW-0472">Membrane</keyword>